<keyword evidence="1" id="KW-0732">Signal</keyword>
<evidence type="ECO:0000313" key="3">
    <source>
        <dbReference type="EMBL" id="MCO6044332.1"/>
    </source>
</evidence>
<dbReference type="InterPro" id="IPR018247">
    <property type="entry name" value="EF_Hand_1_Ca_BS"/>
</dbReference>
<dbReference type="PROSITE" id="PS00018">
    <property type="entry name" value="EF_HAND_1"/>
    <property type="match status" value="2"/>
</dbReference>
<feature type="domain" description="Ice-binding protein C-terminal" evidence="2">
    <location>
        <begin position="901"/>
        <end position="923"/>
    </location>
</feature>
<dbReference type="RefSeq" id="WP_252852434.1">
    <property type="nucleotide sequence ID" value="NZ_JAMXLR010000036.1"/>
</dbReference>
<feature type="domain" description="Ice-binding protein C-terminal" evidence="2">
    <location>
        <begin position="298"/>
        <end position="322"/>
    </location>
</feature>
<sequence>MTCRPYINLAAFTLALLGISFGSASGQDLFGLAPDADTWLSNGAGSGPTATHGGESIMQLRWYDDGSTTRIRIPYIRYDISQINPDLFSTATLSGTFRDSGKDGPGSWQVWGLNDTLTAAGTAGVDWDELTVSYSNAAGMDNAAAVGTFGFSSDATQLGTIAVDTMDLQPLPFASNTTDLDLSSFLASDTDGLVTFILMDLVEAGGKEFYIDSRTGNTSDGHGPMTLNFEFPAGDVDGFNGVDLSDLQTIADNFRQAVDSRLDGDLDGNGFVDFDDFGLWKANYTGSLEGVNLGFLTAVPEPSSVMLAVLGAAGGALMVRRRNRKTSGMVASVVLLMVTFSATAHAQTAVRFRDANSNVNPLPSPAGPDGDWNIDNNWWDPFDNNFIPEYSFGDGEVAYIENGGTAYVDMDGGKYPGHIYIGRTEGTTGGVEIRSGGVMNVQAGAATNGGVSVGESGIGTLEVLPGGTLTAVGTISVADGSTAMVHPGGTLSTTGPLEFSGNSNYQVEVTGNGVNGSISAGSAANLGGNLYFDFGSYSPASTDTWTILEADAINGSFDSVSSNLSLAANQKFVFSKPDLGGGRVGLRAAIEEVLVLEVNRNTGEAIVKHTGGSTISLDGYYVGSDLGLLSNLDADWDSLVETGSLGADWVETSQTTNNIGELKVGADATFGSDMSLGNIYNPVAGTFAGANEDLEFVYRRSDGTQTAGIVQYTGSKVNNLLLQVDPSGDTYLRNPSSTTVEIDGYEILSPDGSLVTANWTSLADQSVTTNAWIEALNNSANQLVEFDSEGFTTLAPGAALNLGQLFAGGTQDLEFNFLLMGEDVGTAGSVLYSAYEGLLGDFNNDNTVDIADYVVWRNNLGGASLPNDNDLGTVGADHYQLWKTNFGQSIASSAGSLAATSVPEPATWLMVGLAFGLVVARQRSR</sequence>
<proteinExistence type="predicted"/>
<dbReference type="EMBL" id="JAMXLR010000036">
    <property type="protein sequence ID" value="MCO6044332.1"/>
    <property type="molecule type" value="Genomic_DNA"/>
</dbReference>
<evidence type="ECO:0000256" key="1">
    <source>
        <dbReference type="SAM" id="SignalP"/>
    </source>
</evidence>
<dbReference type="Proteomes" id="UP001155241">
    <property type="component" value="Unassembled WGS sequence"/>
</dbReference>
<evidence type="ECO:0000313" key="4">
    <source>
        <dbReference type="Proteomes" id="UP001155241"/>
    </source>
</evidence>
<gene>
    <name evidence="3" type="ORF">NG895_10480</name>
</gene>
<accession>A0A9X2FA32</accession>
<dbReference type="AlphaFoldDB" id="A0A9X2FA32"/>
<evidence type="ECO:0000259" key="2">
    <source>
        <dbReference type="Pfam" id="PF07589"/>
    </source>
</evidence>
<comment type="caution">
    <text evidence="3">The sequence shown here is derived from an EMBL/GenBank/DDBJ whole genome shotgun (WGS) entry which is preliminary data.</text>
</comment>
<dbReference type="Pfam" id="PF07589">
    <property type="entry name" value="PEP-CTERM"/>
    <property type="match status" value="2"/>
</dbReference>
<reference evidence="3" key="1">
    <citation type="submission" date="2022-06" db="EMBL/GenBank/DDBJ databases">
        <title>Aeoliella straminimaris, a novel planctomycete from sediments.</title>
        <authorList>
            <person name="Vitorino I.R."/>
            <person name="Lage O.M."/>
        </authorList>
    </citation>
    <scope>NUCLEOTIDE SEQUENCE</scope>
    <source>
        <strain evidence="3">ICT_H6.2</strain>
    </source>
</reference>
<organism evidence="3 4">
    <name type="scientific">Aeoliella straminimaris</name>
    <dbReference type="NCBI Taxonomy" id="2954799"/>
    <lineage>
        <taxon>Bacteria</taxon>
        <taxon>Pseudomonadati</taxon>
        <taxon>Planctomycetota</taxon>
        <taxon>Planctomycetia</taxon>
        <taxon>Pirellulales</taxon>
        <taxon>Lacipirellulaceae</taxon>
        <taxon>Aeoliella</taxon>
    </lineage>
</organism>
<name>A0A9X2FA32_9BACT</name>
<feature type="signal peptide" evidence="1">
    <location>
        <begin position="1"/>
        <end position="26"/>
    </location>
</feature>
<dbReference type="InterPro" id="IPR013424">
    <property type="entry name" value="Ice-binding_C"/>
</dbReference>
<protein>
    <submittedName>
        <fullName evidence="3">PEP-CTERM sorting domain-containing protein</fullName>
    </submittedName>
</protein>
<feature type="chain" id="PRO_5040915292" evidence="1">
    <location>
        <begin position="27"/>
        <end position="925"/>
    </location>
</feature>
<dbReference type="NCBIfam" id="TIGR02595">
    <property type="entry name" value="PEP_CTERM"/>
    <property type="match status" value="2"/>
</dbReference>
<keyword evidence="4" id="KW-1185">Reference proteome</keyword>